<dbReference type="InterPro" id="IPR009332">
    <property type="entry name" value="Med22"/>
</dbReference>
<evidence type="ECO:0000313" key="8">
    <source>
        <dbReference type="Proteomes" id="UP001316803"/>
    </source>
</evidence>
<evidence type="ECO:0000256" key="1">
    <source>
        <dbReference type="ARBA" id="ARBA00004123"/>
    </source>
</evidence>
<dbReference type="EMBL" id="JAKLMC020000004">
    <property type="protein sequence ID" value="KAK5956636.1"/>
    <property type="molecule type" value="Genomic_DNA"/>
</dbReference>
<keyword evidence="4" id="KW-0804">Transcription</keyword>
<comment type="caution">
    <text evidence="7">The sequence shown here is derived from an EMBL/GenBank/DDBJ whole genome shotgun (WGS) entry which is preliminary data.</text>
</comment>
<reference evidence="7 8" key="1">
    <citation type="submission" date="2022-12" db="EMBL/GenBank/DDBJ databases">
        <title>Genomic features and morphological characterization of a novel Knufia sp. strain isolated from spacecraft assembly facility.</title>
        <authorList>
            <person name="Teixeira M."/>
            <person name="Chander A.M."/>
            <person name="Stajich J.E."/>
            <person name="Venkateswaran K."/>
        </authorList>
    </citation>
    <scope>NUCLEOTIDE SEQUENCE [LARGE SCALE GENOMIC DNA]</scope>
    <source>
        <strain evidence="7 8">FJI-L2-BK-P2</strain>
    </source>
</reference>
<evidence type="ECO:0008006" key="9">
    <source>
        <dbReference type="Google" id="ProtNLM"/>
    </source>
</evidence>
<dbReference type="PANTHER" id="PTHR12434:SF6">
    <property type="entry name" value="MEDIATOR OF RNA POLYMERASE II TRANSCRIPTION SUBUNIT 22"/>
    <property type="match status" value="1"/>
</dbReference>
<dbReference type="GO" id="GO:0016592">
    <property type="term" value="C:mediator complex"/>
    <property type="evidence" value="ECO:0007669"/>
    <property type="project" value="InterPro"/>
</dbReference>
<protein>
    <recommendedName>
        <fullName evidence="9">Mediator of RNA polymerase II transcription subunit 22</fullName>
    </recommendedName>
</protein>
<dbReference type="GO" id="GO:0006357">
    <property type="term" value="P:regulation of transcription by RNA polymerase II"/>
    <property type="evidence" value="ECO:0007669"/>
    <property type="project" value="InterPro"/>
</dbReference>
<dbReference type="Proteomes" id="UP001316803">
    <property type="component" value="Unassembled WGS sequence"/>
</dbReference>
<evidence type="ECO:0000256" key="6">
    <source>
        <dbReference type="SAM" id="MobiDB-lite"/>
    </source>
</evidence>
<dbReference type="Gene3D" id="6.10.280.160">
    <property type="entry name" value="Mediator of RNA polymerase II transcription subunit 22"/>
    <property type="match status" value="1"/>
</dbReference>
<dbReference type="AlphaFoldDB" id="A0AAN8FE11"/>
<evidence type="ECO:0000256" key="5">
    <source>
        <dbReference type="ARBA" id="ARBA00023242"/>
    </source>
</evidence>
<dbReference type="Pfam" id="PF06179">
    <property type="entry name" value="Med22"/>
    <property type="match status" value="1"/>
</dbReference>
<evidence type="ECO:0000256" key="3">
    <source>
        <dbReference type="ARBA" id="ARBA00023015"/>
    </source>
</evidence>
<comment type="similarity">
    <text evidence="2">Belongs to the Mediator complex subunit 22 family.</text>
</comment>
<gene>
    <name evidence="7" type="ORF">OHC33_002122</name>
</gene>
<evidence type="ECO:0000256" key="4">
    <source>
        <dbReference type="ARBA" id="ARBA00023163"/>
    </source>
</evidence>
<keyword evidence="5" id="KW-0539">Nucleus</keyword>
<keyword evidence="3" id="KW-0805">Transcription regulation</keyword>
<comment type="subcellular location">
    <subcellularLocation>
        <location evidence="1">Nucleus</location>
    </subcellularLocation>
</comment>
<organism evidence="7 8">
    <name type="scientific">Knufia fluminis</name>
    <dbReference type="NCBI Taxonomy" id="191047"/>
    <lineage>
        <taxon>Eukaryota</taxon>
        <taxon>Fungi</taxon>
        <taxon>Dikarya</taxon>
        <taxon>Ascomycota</taxon>
        <taxon>Pezizomycotina</taxon>
        <taxon>Eurotiomycetes</taxon>
        <taxon>Chaetothyriomycetidae</taxon>
        <taxon>Chaetothyriales</taxon>
        <taxon>Trichomeriaceae</taxon>
        <taxon>Knufia</taxon>
    </lineage>
</organism>
<name>A0AAN8FE11_9EURO</name>
<feature type="region of interest" description="Disordered" evidence="6">
    <location>
        <begin position="146"/>
        <end position="166"/>
    </location>
</feature>
<evidence type="ECO:0000313" key="7">
    <source>
        <dbReference type="EMBL" id="KAK5956636.1"/>
    </source>
</evidence>
<dbReference type="GO" id="GO:0003712">
    <property type="term" value="F:transcription coregulator activity"/>
    <property type="evidence" value="ECO:0007669"/>
    <property type="project" value="InterPro"/>
</dbReference>
<keyword evidence="8" id="KW-1185">Reference proteome</keyword>
<evidence type="ECO:0000256" key="2">
    <source>
        <dbReference type="ARBA" id="ARBA00005942"/>
    </source>
</evidence>
<sequence>MGDNLIEQFKAERKAAPREEVLSSGPSAEYMRARIQILTKTLIQRFGDILDVGLAPPAAEDGKEDPPTLVDTMNKKLTVDVATAAMIRAAEELMVLTRTMKELWLFGGLDTLATDQSEEEKEKRRKMAEDESAVVAGMQEWLRRNGDKLGKALPGQEGEDVAMSND</sequence>
<dbReference type="PANTHER" id="PTHR12434">
    <property type="entry name" value="MEDIATOR OF RNA POLYMERASE II TRANSCRIPTION SUBUNIT 22"/>
    <property type="match status" value="1"/>
</dbReference>
<accession>A0AAN8FE11</accession>
<proteinExistence type="inferred from homology"/>